<evidence type="ECO:0000256" key="1">
    <source>
        <dbReference type="SAM" id="Coils"/>
    </source>
</evidence>
<evidence type="ECO:0000256" key="2">
    <source>
        <dbReference type="SAM" id="Phobius"/>
    </source>
</evidence>
<comment type="caution">
    <text evidence="3">The sequence shown here is derived from an EMBL/GenBank/DDBJ whole genome shotgun (WGS) entry which is preliminary data.</text>
</comment>
<evidence type="ECO:0000313" key="3">
    <source>
        <dbReference type="EMBL" id="MDW0116157.1"/>
    </source>
</evidence>
<keyword evidence="2" id="KW-1133">Transmembrane helix</keyword>
<keyword evidence="2" id="KW-0472">Membrane</keyword>
<dbReference type="RefSeq" id="WP_317940291.1">
    <property type="nucleotide sequence ID" value="NZ_JAUBDJ010000002.1"/>
</dbReference>
<proteinExistence type="predicted"/>
<protein>
    <submittedName>
        <fullName evidence="3">Uncharacterized protein</fullName>
    </submittedName>
</protein>
<sequence length="784" mass="90746">MGKIALIQSQVYMSYSTKSDIRPLLESFDFIESEDIILYTAHNIPRLKFDLTDIDISMVLFTSNSLSEKTIKEEVESESFKRSFEEFLSRGKGCLILHQLNSIPKEFFEPFTAYNFLPIEAPMAVRRKENPLIGDLRNSKLSEAHPLFHYPNNVSLNELKQYCMKKKGLYWHYLDDSYSSAEWETLLHDEDETQTRKALLMATRETSKYRVVISSLNLDWQKETVLLENIIKFVIDGKCNTAVLWDSTYKSMAFEFFLETLNSLNYRYQEYDLSTIDQMDEFKKQIMQGTHSIVVLGPTHSDSENKKQGKLEEIEEFLQNYIVSGNVKYIGIESNDLRLKQFFVAGREKSALRILQDTELKIHGILKEGKYIDDSFWSTFDTLKTHKALEKSDVSYTEFTSELVKPILDKEKEKDSFNGLLVPTSALLWLRATYGDDPEKLQKTVDWMKKALLSGEEAESECIVAYNAFLELGIETSFATKQLKRLIKGKDLTKSNEIEIIHYIKASILLKDVQLIKQFVITLEAKKNSENLWIDISVSANILNLLLEALVILKQTEEDTKDIENTIEDLVFPTIIYIQKLSNRNNGVLENYFHWDNKANTTLKCISAILNLEDLMDIPVTEMVQSLISYSQTSNQIIDNKTAFKVIDDYKNDISVLTEKNKQLEDQVKTELQKQQGLEEEKEILLKSNKKLTDTNMDYEEQISKSDFQLNFWKGVIILGVTSLITLTFTVIYMFNYPEVYVDIINFYKKYDINLPTVIGTVFTLLVGVTTTNYFRKKRKITGV</sequence>
<feature type="transmembrane region" description="Helical" evidence="2">
    <location>
        <begin position="712"/>
        <end position="735"/>
    </location>
</feature>
<dbReference type="EMBL" id="JAUBDJ010000002">
    <property type="protein sequence ID" value="MDW0116157.1"/>
    <property type="molecule type" value="Genomic_DNA"/>
</dbReference>
<organism evidence="3 4">
    <name type="scientific">Sporosarcina thermotolerans</name>
    <dbReference type="NCBI Taxonomy" id="633404"/>
    <lineage>
        <taxon>Bacteria</taxon>
        <taxon>Bacillati</taxon>
        <taxon>Bacillota</taxon>
        <taxon>Bacilli</taxon>
        <taxon>Bacillales</taxon>
        <taxon>Caryophanaceae</taxon>
        <taxon>Sporosarcina</taxon>
    </lineage>
</organism>
<name>A0AAW9A4W0_9BACL</name>
<feature type="transmembrane region" description="Helical" evidence="2">
    <location>
        <begin position="532"/>
        <end position="553"/>
    </location>
</feature>
<accession>A0AAW9A4W0</accession>
<dbReference type="AlphaFoldDB" id="A0AAW9A4W0"/>
<gene>
    <name evidence="3" type="ORF">QTL97_04370</name>
</gene>
<keyword evidence="4" id="KW-1185">Reference proteome</keyword>
<feature type="coiled-coil region" evidence="1">
    <location>
        <begin position="647"/>
        <end position="702"/>
    </location>
</feature>
<dbReference type="Proteomes" id="UP001271648">
    <property type="component" value="Unassembled WGS sequence"/>
</dbReference>
<feature type="transmembrane region" description="Helical" evidence="2">
    <location>
        <begin position="755"/>
        <end position="775"/>
    </location>
</feature>
<evidence type="ECO:0000313" key="4">
    <source>
        <dbReference type="Proteomes" id="UP001271648"/>
    </source>
</evidence>
<keyword evidence="1" id="KW-0175">Coiled coil</keyword>
<reference evidence="3 4" key="1">
    <citation type="submission" date="2023-06" db="EMBL/GenBank/DDBJ databases">
        <title>Sporosarcina sp. nov., isolated from Korean traditional fermented seafood 'Jeotgal'.</title>
        <authorList>
            <person name="Yang A.I."/>
            <person name="Shin N.-R."/>
        </authorList>
    </citation>
    <scope>NUCLEOTIDE SEQUENCE [LARGE SCALE GENOMIC DNA]</scope>
    <source>
        <strain evidence="3 4">KCTC43456</strain>
    </source>
</reference>
<keyword evidence="2" id="KW-0812">Transmembrane</keyword>